<sequence length="142" mass="15291">MKISSRFSVAAHILSLLATSRPEDCTSEFMAGSVNTNPVVIRRIMGMLRKAGLIHVRHGVGGASLLKGLDEISLLDVYRAVNSVGEGELFHIHDKPNPNCPVGSRIQGVLELVLSRAQEAMESVLSDITMEEVVNALNLKSG</sequence>
<dbReference type="Proteomes" id="UP000266340">
    <property type="component" value="Unassembled WGS sequence"/>
</dbReference>
<dbReference type="InterPro" id="IPR000944">
    <property type="entry name" value="Tscrpt_reg_Rrf2"/>
</dbReference>
<evidence type="ECO:0000313" key="2">
    <source>
        <dbReference type="Proteomes" id="UP000266340"/>
    </source>
</evidence>
<gene>
    <name evidence="1" type="ORF">D3H35_15495</name>
</gene>
<comment type="caution">
    <text evidence="1">The sequence shown here is derived from an EMBL/GenBank/DDBJ whole genome shotgun (WGS) entry which is preliminary data.</text>
</comment>
<dbReference type="PANTHER" id="PTHR33221:SF15">
    <property type="entry name" value="HTH-TYPE TRANSCRIPTIONAL REGULATOR YWGB-RELATED"/>
    <property type="match status" value="1"/>
</dbReference>
<reference evidence="1 2" key="1">
    <citation type="submission" date="2018-09" db="EMBL/GenBank/DDBJ databases">
        <title>Cohnella cavernae sp. nov., isolated from a karst cave.</title>
        <authorList>
            <person name="Zhu H."/>
        </authorList>
    </citation>
    <scope>NUCLEOTIDE SEQUENCE [LARGE SCALE GENOMIC DNA]</scope>
    <source>
        <strain evidence="1 2">K2E09-144</strain>
    </source>
</reference>
<protein>
    <submittedName>
        <fullName evidence="1">Rrf2 family transcriptional regulator</fullName>
    </submittedName>
</protein>
<dbReference type="AlphaFoldDB" id="A0A398CS08"/>
<dbReference type="Pfam" id="PF02082">
    <property type="entry name" value="Rrf2"/>
    <property type="match status" value="1"/>
</dbReference>
<dbReference type="OrthoDB" id="213028at2"/>
<dbReference type="InterPro" id="IPR036388">
    <property type="entry name" value="WH-like_DNA-bd_sf"/>
</dbReference>
<accession>A0A398CS08</accession>
<dbReference type="EMBL" id="QXJM01000039">
    <property type="protein sequence ID" value="RIE02151.1"/>
    <property type="molecule type" value="Genomic_DNA"/>
</dbReference>
<dbReference type="GO" id="GO:0005829">
    <property type="term" value="C:cytosol"/>
    <property type="evidence" value="ECO:0007669"/>
    <property type="project" value="TreeGrafter"/>
</dbReference>
<dbReference type="GO" id="GO:0003700">
    <property type="term" value="F:DNA-binding transcription factor activity"/>
    <property type="evidence" value="ECO:0007669"/>
    <property type="project" value="TreeGrafter"/>
</dbReference>
<keyword evidence="2" id="KW-1185">Reference proteome</keyword>
<dbReference type="Gene3D" id="1.10.10.10">
    <property type="entry name" value="Winged helix-like DNA-binding domain superfamily/Winged helix DNA-binding domain"/>
    <property type="match status" value="1"/>
</dbReference>
<dbReference type="RefSeq" id="WP_119150190.1">
    <property type="nucleotide sequence ID" value="NZ_JBHSOV010000054.1"/>
</dbReference>
<dbReference type="SUPFAM" id="SSF46785">
    <property type="entry name" value="Winged helix' DNA-binding domain"/>
    <property type="match status" value="1"/>
</dbReference>
<evidence type="ECO:0000313" key="1">
    <source>
        <dbReference type="EMBL" id="RIE02151.1"/>
    </source>
</evidence>
<dbReference type="PROSITE" id="PS51197">
    <property type="entry name" value="HTH_RRF2_2"/>
    <property type="match status" value="1"/>
</dbReference>
<dbReference type="FunFam" id="1.10.10.10:FF:000138">
    <property type="entry name" value="Rrf2 family transcriptional regulator"/>
    <property type="match status" value="1"/>
</dbReference>
<organism evidence="1 2">
    <name type="scientific">Cohnella faecalis</name>
    <dbReference type="NCBI Taxonomy" id="2315694"/>
    <lineage>
        <taxon>Bacteria</taxon>
        <taxon>Bacillati</taxon>
        <taxon>Bacillota</taxon>
        <taxon>Bacilli</taxon>
        <taxon>Bacillales</taxon>
        <taxon>Paenibacillaceae</taxon>
        <taxon>Cohnella</taxon>
    </lineage>
</organism>
<dbReference type="InterPro" id="IPR036390">
    <property type="entry name" value="WH_DNA-bd_sf"/>
</dbReference>
<proteinExistence type="predicted"/>
<name>A0A398CS08_9BACL</name>
<dbReference type="PANTHER" id="PTHR33221">
    <property type="entry name" value="WINGED HELIX-TURN-HELIX TRANSCRIPTIONAL REGULATOR, RRF2 FAMILY"/>
    <property type="match status" value="1"/>
</dbReference>